<feature type="domain" description="HTH merR-type" evidence="5">
    <location>
        <begin position="5"/>
        <end position="72"/>
    </location>
</feature>
<dbReference type="PANTHER" id="PTHR30204">
    <property type="entry name" value="REDOX-CYCLING DRUG-SENSING TRANSCRIPTIONAL ACTIVATOR SOXR"/>
    <property type="match status" value="1"/>
</dbReference>
<dbReference type="Proteomes" id="UP000515312">
    <property type="component" value="Chromosome"/>
</dbReference>
<keyword evidence="1" id="KW-0678">Repressor</keyword>
<dbReference type="GO" id="GO:0003677">
    <property type="term" value="F:DNA binding"/>
    <property type="evidence" value="ECO:0007669"/>
    <property type="project" value="UniProtKB-KW"/>
</dbReference>
<reference evidence="6 7" key="1">
    <citation type="submission" date="2020-08" db="EMBL/GenBank/DDBJ databases">
        <title>Edaphobacter telluris sp. nov. and Acidobacterium dinghuensis sp. nov., two acidobacteria isolated from forest soil.</title>
        <authorList>
            <person name="Fu J."/>
            <person name="Qiu L."/>
        </authorList>
    </citation>
    <scope>NUCLEOTIDE SEQUENCE [LARGE SCALE GENOMIC DNA]</scope>
    <source>
        <strain evidence="6">4Y35</strain>
    </source>
</reference>
<dbReference type="InterPro" id="IPR047057">
    <property type="entry name" value="MerR_fam"/>
</dbReference>
<keyword evidence="4" id="KW-0804">Transcription</keyword>
<dbReference type="Pfam" id="PF13411">
    <property type="entry name" value="MerR_1"/>
    <property type="match status" value="1"/>
</dbReference>
<dbReference type="GO" id="GO:0003700">
    <property type="term" value="F:DNA-binding transcription factor activity"/>
    <property type="evidence" value="ECO:0007669"/>
    <property type="project" value="InterPro"/>
</dbReference>
<evidence type="ECO:0000259" key="5">
    <source>
        <dbReference type="PROSITE" id="PS50937"/>
    </source>
</evidence>
<accession>A0A7G8BCC6</accession>
<dbReference type="Gene3D" id="1.10.1660.10">
    <property type="match status" value="1"/>
</dbReference>
<dbReference type="PROSITE" id="PS50937">
    <property type="entry name" value="HTH_MERR_2"/>
    <property type="match status" value="1"/>
</dbReference>
<evidence type="ECO:0000256" key="3">
    <source>
        <dbReference type="ARBA" id="ARBA00023125"/>
    </source>
</evidence>
<gene>
    <name evidence="6" type="ORF">H7849_13445</name>
</gene>
<dbReference type="AlphaFoldDB" id="A0A7G8BCC6"/>
<evidence type="ECO:0000256" key="2">
    <source>
        <dbReference type="ARBA" id="ARBA00023015"/>
    </source>
</evidence>
<dbReference type="InterPro" id="IPR000551">
    <property type="entry name" value="MerR-type_HTH_dom"/>
</dbReference>
<dbReference type="InterPro" id="IPR009061">
    <property type="entry name" value="DNA-bd_dom_put_sf"/>
</dbReference>
<dbReference type="RefSeq" id="WP_186739891.1">
    <property type="nucleotide sequence ID" value="NZ_CP060394.1"/>
</dbReference>
<dbReference type="SMART" id="SM00422">
    <property type="entry name" value="HTH_MERR"/>
    <property type="match status" value="1"/>
</dbReference>
<dbReference type="SUPFAM" id="SSF46955">
    <property type="entry name" value="Putative DNA-binding domain"/>
    <property type="match status" value="1"/>
</dbReference>
<keyword evidence="7" id="KW-1185">Reference proteome</keyword>
<dbReference type="PANTHER" id="PTHR30204:SF69">
    <property type="entry name" value="MERR-FAMILY TRANSCRIPTIONAL REGULATOR"/>
    <property type="match status" value="1"/>
</dbReference>
<name>A0A7G8BCC6_9BACT</name>
<dbReference type="KEGG" id="adin:H7849_13445"/>
<evidence type="ECO:0000256" key="4">
    <source>
        <dbReference type="ARBA" id="ARBA00023163"/>
    </source>
</evidence>
<keyword evidence="3" id="KW-0238">DNA-binding</keyword>
<evidence type="ECO:0000313" key="6">
    <source>
        <dbReference type="EMBL" id="QNI30196.1"/>
    </source>
</evidence>
<evidence type="ECO:0000256" key="1">
    <source>
        <dbReference type="ARBA" id="ARBA00022491"/>
    </source>
</evidence>
<evidence type="ECO:0000313" key="7">
    <source>
        <dbReference type="Proteomes" id="UP000515312"/>
    </source>
</evidence>
<proteinExistence type="predicted"/>
<sequence>MLADRFTTGDVLEMTGVTARQLQWWDEKRVVVPEREGRNRIYSTADLVEILVIEELRRKHISLQQVRRVLRFLRREVHSRLADIVQGSKEHHLLLDGKHVYLESDSRQIVDLMRNTNQPMLLICLTDTVSRLKVDVNEVLAKAPRKPVSRYRSKRRAPEVARTA</sequence>
<organism evidence="6 7">
    <name type="scientific">Alloacidobacterium dinghuense</name>
    <dbReference type="NCBI Taxonomy" id="2763107"/>
    <lineage>
        <taxon>Bacteria</taxon>
        <taxon>Pseudomonadati</taxon>
        <taxon>Acidobacteriota</taxon>
        <taxon>Terriglobia</taxon>
        <taxon>Terriglobales</taxon>
        <taxon>Acidobacteriaceae</taxon>
        <taxon>Alloacidobacterium</taxon>
    </lineage>
</organism>
<protein>
    <submittedName>
        <fullName evidence="6">MerR family transcriptional regulator</fullName>
    </submittedName>
</protein>
<keyword evidence="2" id="KW-0805">Transcription regulation</keyword>
<dbReference type="EMBL" id="CP060394">
    <property type="protein sequence ID" value="QNI30196.1"/>
    <property type="molecule type" value="Genomic_DNA"/>
</dbReference>